<reference evidence="1 2" key="1">
    <citation type="submission" date="2017-08" db="EMBL/GenBank/DDBJ databases">
        <title>Lysobacter sylvestris genome.</title>
        <authorList>
            <person name="Zhang D.-C."/>
            <person name="Albuquerque L."/>
            <person name="Franca L."/>
            <person name="Froufe H.J.C."/>
            <person name="Barroso C."/>
            <person name="Egas C."/>
            <person name="Da Costa M."/>
            <person name="Margesin R."/>
        </authorList>
    </citation>
    <scope>NUCLEOTIDE SEQUENCE [LARGE SCALE GENOMIC DNA]</scope>
    <source>
        <strain evidence="1 2">AM20-91</strain>
    </source>
</reference>
<name>A0A2K1Q2I5_9GAMM</name>
<dbReference type="Proteomes" id="UP000236220">
    <property type="component" value="Unassembled WGS sequence"/>
</dbReference>
<protein>
    <submittedName>
        <fullName evidence="1">Uncharacterized protein</fullName>
    </submittedName>
</protein>
<gene>
    <name evidence="1" type="ORF">Lysil_0872</name>
</gene>
<dbReference type="EMBL" id="NPZB01000001">
    <property type="protein sequence ID" value="PNS09243.1"/>
    <property type="molecule type" value="Genomic_DNA"/>
</dbReference>
<dbReference type="AlphaFoldDB" id="A0A2K1Q2I5"/>
<evidence type="ECO:0000313" key="2">
    <source>
        <dbReference type="Proteomes" id="UP000236220"/>
    </source>
</evidence>
<proteinExistence type="predicted"/>
<accession>A0A2K1Q2I5</accession>
<evidence type="ECO:0000313" key="1">
    <source>
        <dbReference type="EMBL" id="PNS09243.1"/>
    </source>
</evidence>
<sequence length="93" mass="9834">MSWDAFQREALAELGIEVYALGGTSAAPELIDAPVANSSAQTADVLLRHLLKAAGGDAREQDVLALAQPLSGLRGNAAAKRALWPLLRGMRRL</sequence>
<comment type="caution">
    <text evidence="1">The sequence shown here is derived from an EMBL/GenBank/DDBJ whole genome shotgun (WGS) entry which is preliminary data.</text>
</comment>
<dbReference type="RefSeq" id="WP_103074313.1">
    <property type="nucleotide sequence ID" value="NZ_NPZB01000001.1"/>
</dbReference>
<organism evidence="1 2">
    <name type="scientific">Solilutibacter silvestris</name>
    <dbReference type="NCBI Taxonomy" id="1645665"/>
    <lineage>
        <taxon>Bacteria</taxon>
        <taxon>Pseudomonadati</taxon>
        <taxon>Pseudomonadota</taxon>
        <taxon>Gammaproteobacteria</taxon>
        <taxon>Lysobacterales</taxon>
        <taxon>Lysobacteraceae</taxon>
        <taxon>Solilutibacter</taxon>
    </lineage>
</organism>
<dbReference type="OrthoDB" id="6028077at2"/>
<keyword evidence="2" id="KW-1185">Reference proteome</keyword>